<reference evidence="2 3" key="1">
    <citation type="journal article" date="2019" name="Int. J. Syst. Evol. Microbiol.">
        <title>The Global Catalogue of Microorganisms (GCM) 10K type strain sequencing project: providing services to taxonomists for standard genome sequencing and annotation.</title>
        <authorList>
            <consortium name="The Broad Institute Genomics Platform"/>
            <consortium name="The Broad Institute Genome Sequencing Center for Infectious Disease"/>
            <person name="Wu L."/>
            <person name="Ma J."/>
        </authorList>
    </citation>
    <scope>NUCLEOTIDE SEQUENCE [LARGE SCALE GENOMIC DNA]</scope>
    <source>
        <strain evidence="2 3">CGMCC 1.12125</strain>
    </source>
</reference>
<dbReference type="AlphaFoldDB" id="A0ABD6CI99"/>
<dbReference type="InterPro" id="IPR002937">
    <property type="entry name" value="Amino_oxidase"/>
</dbReference>
<name>A0ABD6CI99_9EURY</name>
<sequence length="346" mass="38085">MTDEVAIVGAGAAGAGAAYALRDANVDLTVFEKSQGVSGRAATRRKNGCTYDHGANYVKSDDDRVSTLLTEVLDDDGLVDIEEPIWTFDGDGEISEGRDADEHKWSYETGITQLGKRLFAETDAAIEHGVRVAEPVREDDGWRLRDDGGSDLGAFDAVLLTPPAPQTSDLFGSANWEHRLCRELRRRIATVPYRTIISAVLHYPFEIDLPYYGLVNSDKDHDVGWLSREDCKDGHVPDGESLLVVQMAHDWSVEHHDVSETELTDAVSDMVADLLDDADLAAPDWTDAQFWRYAQPEGAIEDDVLEKGASHDLYFAGDWVTGEARVHAALRCGLETGERMSERFGG</sequence>
<dbReference type="RefSeq" id="WP_247378703.1">
    <property type="nucleotide sequence ID" value="NZ_JALLGV010000005.1"/>
</dbReference>
<dbReference type="PANTHER" id="PTHR16128:SF5">
    <property type="entry name" value="FAD_NAD(P)-BINDING OXIDOREDUCTASE FAMILY PROTEIN"/>
    <property type="match status" value="1"/>
</dbReference>
<evidence type="ECO:0000313" key="3">
    <source>
        <dbReference type="Proteomes" id="UP001597119"/>
    </source>
</evidence>
<gene>
    <name evidence="2" type="ORF">ACFR9U_18900</name>
</gene>
<keyword evidence="3" id="KW-1185">Reference proteome</keyword>
<dbReference type="Gene3D" id="3.90.660.10">
    <property type="match status" value="1"/>
</dbReference>
<dbReference type="Proteomes" id="UP001597119">
    <property type="component" value="Unassembled WGS sequence"/>
</dbReference>
<feature type="domain" description="Amine oxidase" evidence="1">
    <location>
        <begin position="108"/>
        <end position="336"/>
    </location>
</feature>
<proteinExistence type="predicted"/>
<evidence type="ECO:0000313" key="2">
    <source>
        <dbReference type="EMBL" id="MFD1589054.1"/>
    </source>
</evidence>
<dbReference type="EMBL" id="JBHUDJ010000014">
    <property type="protein sequence ID" value="MFD1589054.1"/>
    <property type="molecule type" value="Genomic_DNA"/>
</dbReference>
<protein>
    <submittedName>
        <fullName evidence="2">NAD(P)/FAD-dependent oxidoreductase</fullName>
    </submittedName>
</protein>
<dbReference type="InterPro" id="IPR036188">
    <property type="entry name" value="FAD/NAD-bd_sf"/>
</dbReference>
<dbReference type="Gene3D" id="3.50.50.60">
    <property type="entry name" value="FAD/NAD(P)-binding domain"/>
    <property type="match status" value="1"/>
</dbReference>
<dbReference type="SUPFAM" id="SSF51905">
    <property type="entry name" value="FAD/NAD(P)-binding domain"/>
    <property type="match status" value="1"/>
</dbReference>
<dbReference type="Pfam" id="PF13450">
    <property type="entry name" value="NAD_binding_8"/>
    <property type="match status" value="1"/>
</dbReference>
<evidence type="ECO:0000259" key="1">
    <source>
        <dbReference type="Pfam" id="PF01593"/>
    </source>
</evidence>
<dbReference type="PANTHER" id="PTHR16128">
    <property type="entry name" value="FAD/NAD(P)-BINDING OXIDOREDUCTASE FAMILY PROTEIN"/>
    <property type="match status" value="1"/>
</dbReference>
<organism evidence="2 3">
    <name type="scientific">Halorientalis brevis</name>
    <dbReference type="NCBI Taxonomy" id="1126241"/>
    <lineage>
        <taxon>Archaea</taxon>
        <taxon>Methanobacteriati</taxon>
        <taxon>Methanobacteriota</taxon>
        <taxon>Stenosarchaea group</taxon>
        <taxon>Halobacteria</taxon>
        <taxon>Halobacteriales</taxon>
        <taxon>Haloarculaceae</taxon>
        <taxon>Halorientalis</taxon>
    </lineage>
</organism>
<accession>A0ABD6CI99</accession>
<dbReference type="Pfam" id="PF01593">
    <property type="entry name" value="Amino_oxidase"/>
    <property type="match status" value="1"/>
</dbReference>
<comment type="caution">
    <text evidence="2">The sequence shown here is derived from an EMBL/GenBank/DDBJ whole genome shotgun (WGS) entry which is preliminary data.</text>
</comment>